<sequence length="446" mass="49678">MKKRISILISALVILSILVSGCSSSSNKQNSSSNASKSTTNKVTIKLSTWAGAEEAKQLQSIIDKLNASSKDYVIEQNSNPADYDTRITTQLSAGDGGPDLFWVSAQRATQLAAQGALLDITNYLSKSDNKSANVSDYYENSLAPFKYQNKIYGLPWAENPVVLYINKDMFDKAKIPYPDGTWNWDKFLSVAQQLTVDANGKHPGEAGFDKNNIKQWGFTLNGWPPVQMFVWQNNGEVITPDFKSSPIDTPEAKKAFEFYSELINSPAVPSQQTIKDQGFDTMFKNQEVAMFMGGAADSLETQVKFNCGVYEVPSGPTGKKVTFGDLYGMAINAKTKNPDAAFKAFIDLTKAIQEWKVVPPIKSEVNVDALKKLHPDRSTETLDTIVKSMSYAEGFRYFVNYPDWDNIFWNQLMDPIINNKANPDDLIPKVKPQLDNVLKQYISNK</sequence>
<evidence type="ECO:0000256" key="5">
    <source>
        <dbReference type="SAM" id="SignalP"/>
    </source>
</evidence>
<name>I3VXT2_THESW</name>
<evidence type="ECO:0000256" key="4">
    <source>
        <dbReference type="ARBA" id="ARBA00022729"/>
    </source>
</evidence>
<dbReference type="Gene3D" id="3.40.190.10">
    <property type="entry name" value="Periplasmic binding protein-like II"/>
    <property type="match status" value="1"/>
</dbReference>
<dbReference type="PANTHER" id="PTHR43649:SF31">
    <property type="entry name" value="SN-GLYCEROL-3-PHOSPHATE-BINDING PERIPLASMIC PROTEIN UGPB"/>
    <property type="match status" value="1"/>
</dbReference>
<dbReference type="BioCyc" id="TSAC1094508:GLMA-2357-MONOMER"/>
<dbReference type="PANTHER" id="PTHR43649">
    <property type="entry name" value="ARABINOSE-BINDING PROTEIN-RELATED"/>
    <property type="match status" value="1"/>
</dbReference>
<dbReference type="RefSeq" id="WP_014759163.1">
    <property type="nucleotide sequence ID" value="NC_017992.1"/>
</dbReference>
<dbReference type="eggNOG" id="COG1653">
    <property type="taxonomic scope" value="Bacteria"/>
</dbReference>
<dbReference type="PATRIC" id="fig|1094508.3.peg.2355"/>
<dbReference type="KEGG" id="tsh:Tsac_2325"/>
<evidence type="ECO:0000256" key="3">
    <source>
        <dbReference type="ARBA" id="ARBA00022448"/>
    </source>
</evidence>
<dbReference type="GO" id="GO:0030313">
    <property type="term" value="C:cell envelope"/>
    <property type="evidence" value="ECO:0007669"/>
    <property type="project" value="UniProtKB-SubCell"/>
</dbReference>
<evidence type="ECO:0000313" key="7">
    <source>
        <dbReference type="Proteomes" id="UP000006178"/>
    </source>
</evidence>
<dbReference type="InterPro" id="IPR050490">
    <property type="entry name" value="Bact_solute-bd_prot1"/>
</dbReference>
<comment type="similarity">
    <text evidence="2">Belongs to the bacterial solute-binding protein 1 family.</text>
</comment>
<comment type="subcellular location">
    <subcellularLocation>
        <location evidence="1">Cell envelope</location>
    </subcellularLocation>
</comment>
<gene>
    <name evidence="6" type="ordered locus">Tsac_2325</name>
</gene>
<dbReference type="SUPFAM" id="SSF53850">
    <property type="entry name" value="Periplasmic binding protein-like II"/>
    <property type="match status" value="1"/>
</dbReference>
<feature type="chain" id="PRO_5003681645" evidence="5">
    <location>
        <begin position="26"/>
        <end position="446"/>
    </location>
</feature>
<accession>I3VXT2</accession>
<dbReference type="Proteomes" id="UP000006178">
    <property type="component" value="Chromosome"/>
</dbReference>
<reference evidence="6 7" key="1">
    <citation type="journal article" date="2014" name="Appl. Environ. Microbiol.">
        <title>Profile of Secreted Hydrolases, Associated Proteins, and SlpA in Thermoanaerobacterium saccharolyticum during the Degradation of Hemicellulose.</title>
        <authorList>
            <person name="Currie D.H."/>
            <person name="Guss A.M."/>
            <person name="Herring C.D."/>
            <person name="Giannone R.J."/>
            <person name="Johnson C.M."/>
            <person name="Lankford P.K."/>
            <person name="Brown S.D."/>
            <person name="Hettich R.L."/>
            <person name="Lynd L.R."/>
        </authorList>
    </citation>
    <scope>NUCLEOTIDE SEQUENCE [LARGE SCALE GENOMIC DNA]</scope>
    <source>
        <strain evidence="7">DSM 8691 / JW/SL-YS485</strain>
    </source>
</reference>
<evidence type="ECO:0000256" key="1">
    <source>
        <dbReference type="ARBA" id="ARBA00004196"/>
    </source>
</evidence>
<dbReference type="Pfam" id="PF01547">
    <property type="entry name" value="SBP_bac_1"/>
    <property type="match status" value="1"/>
</dbReference>
<keyword evidence="3" id="KW-0813">Transport</keyword>
<keyword evidence="7" id="KW-1185">Reference proteome</keyword>
<organism evidence="6 7">
    <name type="scientific">Thermoanaerobacterium saccharolyticum (strain DSM 8691 / JW/SL-YS485)</name>
    <dbReference type="NCBI Taxonomy" id="1094508"/>
    <lineage>
        <taxon>Bacteria</taxon>
        <taxon>Bacillati</taxon>
        <taxon>Bacillota</taxon>
        <taxon>Clostridia</taxon>
        <taxon>Thermoanaerobacterales</taxon>
        <taxon>Thermoanaerobacteraceae</taxon>
        <taxon>Thermoanaerobacterium</taxon>
    </lineage>
</organism>
<dbReference type="STRING" id="1094508.Tsac_2325"/>
<protein>
    <submittedName>
        <fullName evidence="6">Extracellular solute-binding protein family 1</fullName>
    </submittedName>
</protein>
<evidence type="ECO:0000313" key="6">
    <source>
        <dbReference type="EMBL" id="AFK87327.1"/>
    </source>
</evidence>
<dbReference type="EMBL" id="CP003184">
    <property type="protein sequence ID" value="AFK87327.1"/>
    <property type="molecule type" value="Genomic_DNA"/>
</dbReference>
<dbReference type="InterPro" id="IPR006059">
    <property type="entry name" value="SBP"/>
</dbReference>
<dbReference type="PROSITE" id="PS51257">
    <property type="entry name" value="PROKAR_LIPOPROTEIN"/>
    <property type="match status" value="1"/>
</dbReference>
<feature type="signal peptide" evidence="5">
    <location>
        <begin position="1"/>
        <end position="25"/>
    </location>
</feature>
<evidence type="ECO:0000256" key="2">
    <source>
        <dbReference type="ARBA" id="ARBA00008520"/>
    </source>
</evidence>
<keyword evidence="4 5" id="KW-0732">Signal</keyword>
<dbReference type="AlphaFoldDB" id="I3VXT2"/>
<dbReference type="CDD" id="cd13585">
    <property type="entry name" value="PBP2_TMBP_like"/>
    <property type="match status" value="1"/>
</dbReference>
<proteinExistence type="inferred from homology"/>